<evidence type="ECO:0000256" key="3">
    <source>
        <dbReference type="ARBA" id="ARBA00022723"/>
    </source>
</evidence>
<dbReference type="PANTHER" id="PTHR11118">
    <property type="entry name" value="RNA-SPLICING LIGASE RTCB HOMOLOG"/>
    <property type="match status" value="1"/>
</dbReference>
<keyword evidence="7 11" id="KW-0464">Manganese</keyword>
<comment type="cofactor">
    <cofactor evidence="11">
        <name>Mn(2+)</name>
        <dbReference type="ChEBI" id="CHEBI:29035"/>
    </cofactor>
    <text evidence="11">Binds 2 manganese ions per subunit.</text>
</comment>
<dbReference type="EC" id="6.5.1.8" evidence="1"/>
<name>A0A174NQM0_9FIRM</name>
<keyword evidence="6 10" id="KW-0342">GTP-binding</keyword>
<evidence type="ECO:0000256" key="10">
    <source>
        <dbReference type="PIRSR" id="PIRSR601233-2"/>
    </source>
</evidence>
<keyword evidence="4 10" id="KW-0547">Nucleotide-binding</keyword>
<evidence type="ECO:0000256" key="4">
    <source>
        <dbReference type="ARBA" id="ARBA00022741"/>
    </source>
</evidence>
<evidence type="ECO:0000256" key="5">
    <source>
        <dbReference type="ARBA" id="ARBA00022800"/>
    </source>
</evidence>
<feature type="active site" description="GMP-histidine intermediate" evidence="9">
    <location>
        <position position="278"/>
    </location>
</feature>
<dbReference type="EMBL" id="CYZE01000038">
    <property type="protein sequence ID" value="CUP48968.1"/>
    <property type="molecule type" value="Genomic_DNA"/>
</dbReference>
<dbReference type="GO" id="GO:0006396">
    <property type="term" value="P:RNA processing"/>
    <property type="evidence" value="ECO:0007669"/>
    <property type="project" value="InterPro"/>
</dbReference>
<dbReference type="Gene3D" id="3.90.1860.10">
    <property type="entry name" value="tRNA-splicing ligase RtcB"/>
    <property type="match status" value="2"/>
</dbReference>
<keyword evidence="5" id="KW-0692">RNA repair</keyword>
<reference evidence="12 13" key="1">
    <citation type="submission" date="2015-09" db="EMBL/GenBank/DDBJ databases">
        <authorList>
            <consortium name="Pathogen Informatics"/>
        </authorList>
    </citation>
    <scope>NUCLEOTIDE SEQUENCE [LARGE SCALE GENOMIC DNA]</scope>
    <source>
        <strain evidence="12 13">2789STDY5608850</strain>
    </source>
</reference>
<evidence type="ECO:0000256" key="11">
    <source>
        <dbReference type="PIRSR" id="PIRSR601233-3"/>
    </source>
</evidence>
<evidence type="ECO:0000256" key="2">
    <source>
        <dbReference type="ARBA" id="ARBA00022598"/>
    </source>
</evidence>
<dbReference type="PANTHER" id="PTHR11118:SF1">
    <property type="entry name" value="RNA-SPLICING LIGASE RTCB HOMOLOG"/>
    <property type="match status" value="1"/>
</dbReference>
<evidence type="ECO:0000256" key="6">
    <source>
        <dbReference type="ARBA" id="ARBA00023134"/>
    </source>
</evidence>
<organism evidence="12 13">
    <name type="scientific">Hungatella hathewayi</name>
    <dbReference type="NCBI Taxonomy" id="154046"/>
    <lineage>
        <taxon>Bacteria</taxon>
        <taxon>Bacillati</taxon>
        <taxon>Bacillota</taxon>
        <taxon>Clostridia</taxon>
        <taxon>Lachnospirales</taxon>
        <taxon>Lachnospiraceae</taxon>
        <taxon>Hungatella</taxon>
    </lineage>
</organism>
<dbReference type="InterPro" id="IPR036025">
    <property type="entry name" value="RtcB-like_sf"/>
</dbReference>
<feature type="binding site" evidence="10">
    <location>
        <position position="356"/>
    </location>
    <ligand>
        <name>GMP</name>
        <dbReference type="ChEBI" id="CHEBI:58115"/>
    </ligand>
</feature>
<proteinExistence type="predicted"/>
<dbReference type="InterPro" id="IPR001233">
    <property type="entry name" value="RtcB"/>
</dbReference>
<evidence type="ECO:0000256" key="1">
    <source>
        <dbReference type="ARBA" id="ARBA00012726"/>
    </source>
</evidence>
<accession>A0A174NQM0</accession>
<dbReference type="GO" id="GO:0042245">
    <property type="term" value="P:RNA repair"/>
    <property type="evidence" value="ECO:0007669"/>
    <property type="project" value="UniProtKB-KW"/>
</dbReference>
<dbReference type="SUPFAM" id="SSF103365">
    <property type="entry name" value="Hypothetical protein PH1602"/>
    <property type="match status" value="1"/>
</dbReference>
<dbReference type="NCBIfam" id="NF007153">
    <property type="entry name" value="PRK09588.1"/>
    <property type="match status" value="1"/>
</dbReference>
<dbReference type="AlphaFoldDB" id="A0A174NQM0"/>
<dbReference type="GO" id="GO:0005525">
    <property type="term" value="F:GTP binding"/>
    <property type="evidence" value="ECO:0007669"/>
    <property type="project" value="UniProtKB-KW"/>
</dbReference>
<feature type="binding site" evidence="10">
    <location>
        <begin position="226"/>
        <end position="227"/>
    </location>
    <ligand>
        <name>GMP</name>
        <dbReference type="ChEBI" id="CHEBI:58115"/>
    </ligand>
</feature>
<keyword evidence="3 11" id="KW-0479">Metal-binding</keyword>
<evidence type="ECO:0000256" key="8">
    <source>
        <dbReference type="ARBA" id="ARBA00047746"/>
    </source>
</evidence>
<feature type="binding site" evidence="10">
    <location>
        <begin position="278"/>
        <end position="281"/>
    </location>
    <ligand>
        <name>GMP</name>
        <dbReference type="ChEBI" id="CHEBI:58115"/>
    </ligand>
</feature>
<evidence type="ECO:0000256" key="7">
    <source>
        <dbReference type="ARBA" id="ARBA00023211"/>
    </source>
</evidence>
<feature type="binding site" evidence="11">
    <location>
        <position position="156"/>
    </location>
    <ligand>
        <name>Mn(2+)</name>
        <dbReference type="ChEBI" id="CHEBI:29035"/>
        <label>2</label>
    </ligand>
</feature>
<feature type="binding site" evidence="11">
    <location>
        <position position="125"/>
    </location>
    <ligand>
        <name>Mn(2+)</name>
        <dbReference type="ChEBI" id="CHEBI:29035"/>
        <label>1</label>
    </ligand>
</feature>
<dbReference type="Pfam" id="PF01139">
    <property type="entry name" value="RtcB"/>
    <property type="match status" value="2"/>
</dbReference>
<dbReference type="Proteomes" id="UP000095651">
    <property type="component" value="Unassembled WGS sequence"/>
</dbReference>
<evidence type="ECO:0000313" key="12">
    <source>
        <dbReference type="EMBL" id="CUP48968.1"/>
    </source>
</evidence>
<dbReference type="GO" id="GO:0003972">
    <property type="term" value="F:RNA ligase (ATP) activity"/>
    <property type="evidence" value="ECO:0007669"/>
    <property type="project" value="TreeGrafter"/>
</dbReference>
<keyword evidence="2 12" id="KW-0436">Ligase</keyword>
<sequence length="357" mass="39793">MERENCILISNGKNWIEQAAIDQLRGVANLPGVVKTAGLPDLHPGKTPVGMAVLSRERFYPHLIGNDIGCGMSLFSTGVKQKKFRMDKWESRLNQIRELSDIPCGNPYDEVCPVRDLGTIGTGNHFAEFQCLENVYREEEANRLGLLHGRLMLLIHSGSRGYGQEILNRYYSPEGLAEGSKEAEDYLKEHDSAVLWAGRNRIVTAKKLLTWLGVEREVTPLLESCHNYLERTETGWLHRKGSVSTKHGAVVIPGSRGSLTYVCVPAADTSVSLDSVSHGAGRKWARSICRSRIDQKYDRDSIRSTKLKSRVVCHDTNLLFAEAPEAYKNVEQVIASLEDYGLITVVATLRPLITFKG</sequence>
<evidence type="ECO:0000256" key="9">
    <source>
        <dbReference type="PIRSR" id="PIRSR601233-1"/>
    </source>
</evidence>
<dbReference type="RefSeq" id="WP_055660953.1">
    <property type="nucleotide sequence ID" value="NZ_CABIXC010000038.1"/>
</dbReference>
<feature type="binding site" evidence="10">
    <location>
        <begin position="124"/>
        <end position="128"/>
    </location>
    <ligand>
        <name>GMP</name>
        <dbReference type="ChEBI" id="CHEBI:58115"/>
    </ligand>
</feature>
<dbReference type="GO" id="GO:0170057">
    <property type="term" value="F:RNA ligase (GTP) activity"/>
    <property type="evidence" value="ECO:0007669"/>
    <property type="project" value="UniProtKB-EC"/>
</dbReference>
<evidence type="ECO:0000313" key="13">
    <source>
        <dbReference type="Proteomes" id="UP000095651"/>
    </source>
</evidence>
<comment type="catalytic activity">
    <reaction evidence="8">
        <text>a 3'-end 3'-phospho-ribonucleotide-RNA + a 5'-end dephospho-ribonucleoside-RNA + GTP = a ribonucleotidyl-ribonucleotide-RNA + GMP + diphosphate</text>
        <dbReference type="Rhea" id="RHEA:68076"/>
        <dbReference type="Rhea" id="RHEA-COMP:10463"/>
        <dbReference type="Rhea" id="RHEA-COMP:13936"/>
        <dbReference type="Rhea" id="RHEA-COMP:17355"/>
        <dbReference type="ChEBI" id="CHEBI:33019"/>
        <dbReference type="ChEBI" id="CHEBI:37565"/>
        <dbReference type="ChEBI" id="CHEBI:58115"/>
        <dbReference type="ChEBI" id="CHEBI:83062"/>
        <dbReference type="ChEBI" id="CHEBI:138284"/>
        <dbReference type="ChEBI" id="CHEBI:173118"/>
        <dbReference type="EC" id="6.5.1.8"/>
    </reaction>
</comment>
<dbReference type="NCBIfam" id="TIGR03073">
    <property type="entry name" value="release_rtcB"/>
    <property type="match status" value="1"/>
</dbReference>
<dbReference type="InterPro" id="IPR017510">
    <property type="entry name" value="RtcB2"/>
</dbReference>
<protein>
    <recommendedName>
        <fullName evidence="1">3'-phosphate/5'-hydroxy nucleic acid ligase</fullName>
        <ecNumber evidence="1">6.5.1.8</ecNumber>
    </recommendedName>
</protein>
<gene>
    <name evidence="12" type="primary">rtcB_4</name>
    <name evidence="12" type="ORF">ERS852407_06088</name>
</gene>
<dbReference type="GO" id="GO:0046872">
    <property type="term" value="F:metal ion binding"/>
    <property type="evidence" value="ECO:0007669"/>
    <property type="project" value="UniProtKB-KW"/>
</dbReference>
<feature type="binding site" evidence="11">
    <location>
        <position position="226"/>
    </location>
    <ligand>
        <name>Mn(2+)</name>
        <dbReference type="ChEBI" id="CHEBI:29035"/>
        <label>2</label>
    </ligand>
</feature>